<proteinExistence type="inferred from homology"/>
<dbReference type="RefSeq" id="WP_381616196.1">
    <property type="nucleotide sequence ID" value="NZ_JBHTEB010000001.1"/>
</dbReference>
<dbReference type="InterPro" id="IPR035434">
    <property type="entry name" value="GCL_bact_plant"/>
</dbReference>
<protein>
    <recommendedName>
        <fullName evidence="5">Glutamate--cysteine ligase EgtA</fullName>
        <ecNumber evidence="5">6.3.2.2</ecNumber>
    </recommendedName>
    <alternativeName>
        <fullName evidence="5">Gamma-glutamylcysteine synthase</fullName>
        <shortName evidence="5">GCS</shortName>
        <shortName evidence="5">Gamma-ECS</shortName>
    </alternativeName>
</protein>
<dbReference type="EMBL" id="JBHTEB010000001">
    <property type="protein sequence ID" value="MFD0318726.1"/>
    <property type="molecule type" value="Genomic_DNA"/>
</dbReference>
<evidence type="ECO:0000313" key="7">
    <source>
        <dbReference type="EMBL" id="MFD0318726.1"/>
    </source>
</evidence>
<evidence type="ECO:0000256" key="6">
    <source>
        <dbReference type="PIRNR" id="PIRNR017901"/>
    </source>
</evidence>
<dbReference type="PIRSF" id="PIRSF017901">
    <property type="entry name" value="GCL"/>
    <property type="match status" value="1"/>
</dbReference>
<comment type="caution">
    <text evidence="7">The sequence shown here is derived from an EMBL/GenBank/DDBJ whole genome shotgun (WGS) entry which is preliminary data.</text>
</comment>
<keyword evidence="3 5" id="KW-0067">ATP-binding</keyword>
<sequence>MSEARTTPPGSGGTDTRTAVTEAEVEALVRGICFKTGPPRSLGVEVEWLVQEPRAPWLPVSPERLEAAYAALRTVPLASALTVEPGGQLELSSPPAASLMECVGTVSADLEAVRAVLREHGLGLLGVGQDPWHPPRRFLRQPRYDAMEACLDRTGPAGRAMMCTSASVQVCLDAGTEEPGPLGHVRRWWLAHQLGAVLVAAFANSPLAGREPTGWRSTRQLTWMEIGADRAGAPPLDADPRAAWARHVLDAPVMCVRRDGGPWEVPEGLTLREWTRSGGPRPPTWEDVDYHLTTLFPPARPRGHLELRMIDAQPGEDGWIVPLAVTAALFDDPQAAETAYRTVKPLAERAHGRPAPHNPLWAAAARHGLADPELHEAAVACFAAALAALPRLGVSAGVIAAVTAYRDRYVVPGRCPADDLLDEMNELAELDELDGKDLST</sequence>
<keyword evidence="1 5" id="KW-0436">Ligase</keyword>
<organism evidence="7 8">
    <name type="scientific">Streptomyces flavalbus</name>
    <dbReference type="NCBI Taxonomy" id="2665155"/>
    <lineage>
        <taxon>Bacteria</taxon>
        <taxon>Bacillati</taxon>
        <taxon>Actinomycetota</taxon>
        <taxon>Actinomycetes</taxon>
        <taxon>Kitasatosporales</taxon>
        <taxon>Streptomycetaceae</taxon>
        <taxon>Streptomyces</taxon>
    </lineage>
</organism>
<comment type="similarity">
    <text evidence="5 6">Belongs to the glutamate--cysteine ligase type 2 family. EgtA subfamily.</text>
</comment>
<name>A0ABW2WL95_9ACTN</name>
<evidence type="ECO:0000256" key="5">
    <source>
        <dbReference type="HAMAP-Rule" id="MF_02034"/>
    </source>
</evidence>
<comment type="pathway">
    <text evidence="5">Amino-acid biosynthesis; ergothioneine biosynthesis.</text>
</comment>
<evidence type="ECO:0000256" key="1">
    <source>
        <dbReference type="ARBA" id="ARBA00022598"/>
    </source>
</evidence>
<dbReference type="NCBIfam" id="TIGR03444">
    <property type="entry name" value="EgtA_Cys_ligase"/>
    <property type="match status" value="1"/>
</dbReference>
<dbReference type="HAMAP" id="MF_02034">
    <property type="entry name" value="EgtA"/>
    <property type="match status" value="1"/>
</dbReference>
<dbReference type="PANTHER" id="PTHR34378:SF1">
    <property type="entry name" value="GLUTAMATE--CYSTEINE LIGASE, CHLOROPLASTIC"/>
    <property type="match status" value="1"/>
</dbReference>
<evidence type="ECO:0000256" key="2">
    <source>
        <dbReference type="ARBA" id="ARBA00022741"/>
    </source>
</evidence>
<comment type="function">
    <text evidence="5">Catalyzes the synthesis of gamma-glutamylcysteine (gamma-GC). This compound is used as substrate for the biosynthesis of the low-molecular thiol compound ergothioneine.</text>
</comment>
<accession>A0ABW2WL95</accession>
<dbReference type="SUPFAM" id="SSF55931">
    <property type="entry name" value="Glutamine synthetase/guanido kinase"/>
    <property type="match status" value="1"/>
</dbReference>
<evidence type="ECO:0000256" key="4">
    <source>
        <dbReference type="ARBA" id="ARBA00048819"/>
    </source>
</evidence>
<dbReference type="InterPro" id="IPR014746">
    <property type="entry name" value="Gln_synth/guanido_kin_cat_dom"/>
</dbReference>
<evidence type="ECO:0000256" key="3">
    <source>
        <dbReference type="ARBA" id="ARBA00022840"/>
    </source>
</evidence>
<comment type="catalytic activity">
    <reaction evidence="4 5 6">
        <text>L-cysteine + L-glutamate + ATP = gamma-L-glutamyl-L-cysteine + ADP + phosphate + H(+)</text>
        <dbReference type="Rhea" id="RHEA:13285"/>
        <dbReference type="ChEBI" id="CHEBI:15378"/>
        <dbReference type="ChEBI" id="CHEBI:29985"/>
        <dbReference type="ChEBI" id="CHEBI:30616"/>
        <dbReference type="ChEBI" id="CHEBI:35235"/>
        <dbReference type="ChEBI" id="CHEBI:43474"/>
        <dbReference type="ChEBI" id="CHEBI:58173"/>
        <dbReference type="ChEBI" id="CHEBI:456216"/>
        <dbReference type="EC" id="6.3.2.2"/>
    </reaction>
</comment>
<dbReference type="InterPro" id="IPR017809">
    <property type="entry name" value="EgtA_Actinobacteria"/>
</dbReference>
<keyword evidence="8" id="KW-1185">Reference proteome</keyword>
<dbReference type="Proteomes" id="UP001597023">
    <property type="component" value="Unassembled WGS sequence"/>
</dbReference>
<dbReference type="GO" id="GO:0004357">
    <property type="term" value="F:glutamate-cysteine ligase activity"/>
    <property type="evidence" value="ECO:0007669"/>
    <property type="project" value="UniProtKB-EC"/>
</dbReference>
<dbReference type="PANTHER" id="PTHR34378">
    <property type="entry name" value="GLUTAMATE--CYSTEINE LIGASE, CHLOROPLASTIC"/>
    <property type="match status" value="1"/>
</dbReference>
<dbReference type="Gene3D" id="3.30.590.20">
    <property type="match status" value="1"/>
</dbReference>
<reference evidence="8" key="1">
    <citation type="journal article" date="2019" name="Int. J. Syst. Evol. Microbiol.">
        <title>The Global Catalogue of Microorganisms (GCM) 10K type strain sequencing project: providing services to taxonomists for standard genome sequencing and annotation.</title>
        <authorList>
            <consortium name="The Broad Institute Genomics Platform"/>
            <consortium name="The Broad Institute Genome Sequencing Center for Infectious Disease"/>
            <person name="Wu L."/>
            <person name="Ma J."/>
        </authorList>
    </citation>
    <scope>NUCLEOTIDE SEQUENCE [LARGE SCALE GENOMIC DNA]</scope>
    <source>
        <strain evidence="8">CGMCC 4.7400</strain>
    </source>
</reference>
<dbReference type="EC" id="6.3.2.2" evidence="5"/>
<keyword evidence="2 5" id="KW-0547">Nucleotide-binding</keyword>
<gene>
    <name evidence="5 7" type="primary">egtA</name>
    <name evidence="7" type="ORF">ACFQZ6_31855</name>
</gene>
<evidence type="ECO:0000313" key="8">
    <source>
        <dbReference type="Proteomes" id="UP001597023"/>
    </source>
</evidence>
<dbReference type="InterPro" id="IPR006336">
    <property type="entry name" value="GCS2"/>
</dbReference>
<dbReference type="Pfam" id="PF04107">
    <property type="entry name" value="GCS2"/>
    <property type="match status" value="1"/>
</dbReference>